<sequence>MEKDIKIELKHTTVENLKSFSEILGKDINTMLEEALEEYFESQQQKLMEKNLFDENAMTNLDFDEFWDDLDI</sequence>
<keyword evidence="2" id="KW-1185">Reference proteome</keyword>
<protein>
    <recommendedName>
        <fullName evidence="3">CopG family transcriptional regulator</fullName>
    </recommendedName>
</protein>
<dbReference type="Proteomes" id="UP001169066">
    <property type="component" value="Unassembled WGS sequence"/>
</dbReference>
<comment type="caution">
    <text evidence="1">The sequence shown here is derived from an EMBL/GenBank/DDBJ whole genome shotgun (WGS) entry which is preliminary data.</text>
</comment>
<reference evidence="1" key="1">
    <citation type="submission" date="2023-01" db="EMBL/GenBank/DDBJ databases">
        <title>Sulfurovum sp. XTW-4 genome assembly.</title>
        <authorList>
            <person name="Wang J."/>
        </authorList>
    </citation>
    <scope>NUCLEOTIDE SEQUENCE</scope>
    <source>
        <strain evidence="1">XTW-4</strain>
    </source>
</reference>
<proteinExistence type="predicted"/>
<accession>A0ABT7QT16</accession>
<dbReference type="EMBL" id="JAQIBC010000006">
    <property type="protein sequence ID" value="MDM5264225.1"/>
    <property type="molecule type" value="Genomic_DNA"/>
</dbReference>
<organism evidence="1 2">
    <name type="scientific">Sulfurovum xiamenensis</name>
    <dbReference type="NCBI Taxonomy" id="3019066"/>
    <lineage>
        <taxon>Bacteria</taxon>
        <taxon>Pseudomonadati</taxon>
        <taxon>Campylobacterota</taxon>
        <taxon>Epsilonproteobacteria</taxon>
        <taxon>Campylobacterales</taxon>
        <taxon>Sulfurovaceae</taxon>
        <taxon>Sulfurovum</taxon>
    </lineage>
</organism>
<gene>
    <name evidence="1" type="ORF">PF327_08465</name>
</gene>
<evidence type="ECO:0008006" key="3">
    <source>
        <dbReference type="Google" id="ProtNLM"/>
    </source>
</evidence>
<evidence type="ECO:0000313" key="2">
    <source>
        <dbReference type="Proteomes" id="UP001169066"/>
    </source>
</evidence>
<dbReference type="RefSeq" id="WP_223897096.1">
    <property type="nucleotide sequence ID" value="NZ_JAQIBC010000006.1"/>
</dbReference>
<evidence type="ECO:0000313" key="1">
    <source>
        <dbReference type="EMBL" id="MDM5264225.1"/>
    </source>
</evidence>
<name>A0ABT7QT16_9BACT</name>